<organism evidence="2 4">
    <name type="scientific">Pichia kudriavzevii</name>
    <name type="common">Yeast</name>
    <name type="synonym">Issatchenkia orientalis</name>
    <dbReference type="NCBI Taxonomy" id="4909"/>
    <lineage>
        <taxon>Eukaryota</taxon>
        <taxon>Fungi</taxon>
        <taxon>Dikarya</taxon>
        <taxon>Ascomycota</taxon>
        <taxon>Saccharomycotina</taxon>
        <taxon>Pichiomycetes</taxon>
        <taxon>Pichiales</taxon>
        <taxon>Pichiaceae</taxon>
        <taxon>Pichia</taxon>
    </lineage>
</organism>
<protein>
    <recommendedName>
        <fullName evidence="6">BAR domain-containing protein</fullName>
    </recommendedName>
</protein>
<reference evidence="2" key="2">
    <citation type="submission" date="2014-08" db="EMBL/GenBank/DDBJ databases">
        <title>Exploiting Issatchenkia orientalis SD108 for Succinic Acid Production.</title>
        <authorList>
            <person name="Xiao H."/>
            <person name="Shao Z."/>
            <person name="Jiang Y."/>
            <person name="Dole S."/>
            <person name="Zhao H."/>
        </authorList>
    </citation>
    <scope>NUCLEOTIDE SEQUENCE [LARGE SCALE GENOMIC DNA]</scope>
    <source>
        <strain evidence="2">SD108</strain>
    </source>
</reference>
<dbReference type="Proteomes" id="UP000029867">
    <property type="component" value="Unassembled WGS sequence"/>
</dbReference>
<reference evidence="4" key="1">
    <citation type="journal article" date="2014" name="Microb. Cell Fact.">
        <title>Exploiting Issatchenkia orientalis SD108 for succinic acid production.</title>
        <authorList>
            <person name="Xiao H."/>
            <person name="Shao Z."/>
            <person name="Jiang Y."/>
            <person name="Dole S."/>
            <person name="Zhao H."/>
        </authorList>
    </citation>
    <scope>NUCLEOTIDE SEQUENCE [LARGE SCALE GENOMIC DNA]</scope>
    <source>
        <strain evidence="4">SD108</strain>
    </source>
</reference>
<evidence type="ECO:0008006" key="6">
    <source>
        <dbReference type="Google" id="ProtNLM"/>
    </source>
</evidence>
<dbReference type="EMBL" id="NHMM01000010">
    <property type="protein sequence ID" value="OUT19970.1"/>
    <property type="molecule type" value="Genomic_DNA"/>
</dbReference>
<evidence type="ECO:0000256" key="1">
    <source>
        <dbReference type="SAM" id="MobiDB-lite"/>
    </source>
</evidence>
<gene>
    <name evidence="3" type="ORF">CAS74_005091</name>
    <name evidence="2" type="ORF">JL09_g2030</name>
</gene>
<evidence type="ECO:0000313" key="5">
    <source>
        <dbReference type="Proteomes" id="UP000195871"/>
    </source>
</evidence>
<feature type="compositionally biased region" description="Polar residues" evidence="1">
    <location>
        <begin position="15"/>
        <end position="25"/>
    </location>
</feature>
<accession>A0A099P3L8</accession>
<feature type="region of interest" description="Disordered" evidence="1">
    <location>
        <begin position="1"/>
        <end position="25"/>
    </location>
</feature>
<evidence type="ECO:0000313" key="2">
    <source>
        <dbReference type="EMBL" id="KGK38802.1"/>
    </source>
</evidence>
<dbReference type="EMBL" id="JQFK01000015">
    <property type="protein sequence ID" value="KGK38802.1"/>
    <property type="molecule type" value="Genomic_DNA"/>
</dbReference>
<dbReference type="HOGENOM" id="CLU_662329_0_0_1"/>
<name>A0A099P3L8_PICKU</name>
<proteinExistence type="predicted"/>
<sequence>MTEKLGKIPPMEKLGSNNCSATHSPTSNFTGTSLHSGCGINSSNAERAIGHLERGKESITNLALLFRPKLEKIGAVTPGKASSKILWNDFRDLAKHLSKSGKLIDRNSKLLKDWAATFETDEISMLVLEYQKFALLHSNINKKLAERMEVLSSKVKPLNRVEIQRNVDLAKYIKAKRSFEDFKKKSTDQATMAQLQNDVNYYSTSLKASQLSLEKTVREDVRPAIFAFAYAFKASTISINKICQETLLDFDEFERMIKNPDSIYESKLNLTGFDLLSGISDLSCSSARIERSPSLPERSTDASYNIRQNNDSLISFIGEDQNSLNDGEKPLRLKETEYKSHYHFTKPAKIFKPFGSDPRDLENPELHERFNEKLSFDTAANYNTYVQRNAGDQNNSTVKISHYMNQQDTSVWSKT</sequence>
<dbReference type="Proteomes" id="UP000195871">
    <property type="component" value="Unassembled WGS sequence"/>
</dbReference>
<dbReference type="AlphaFoldDB" id="A0A099P3L8"/>
<evidence type="ECO:0000313" key="4">
    <source>
        <dbReference type="Proteomes" id="UP000029867"/>
    </source>
</evidence>
<evidence type="ECO:0000313" key="3">
    <source>
        <dbReference type="EMBL" id="OUT19970.1"/>
    </source>
</evidence>
<dbReference type="VEuPathDB" id="FungiDB:C5L36_0B01200"/>
<comment type="caution">
    <text evidence="2">The sequence shown here is derived from an EMBL/GenBank/DDBJ whole genome shotgun (WGS) entry which is preliminary data.</text>
</comment>
<reference evidence="3 5" key="3">
    <citation type="submission" date="2017-05" db="EMBL/GenBank/DDBJ databases">
        <title>The Genome Sequence of Candida krusei Ckrusei653.</title>
        <authorList>
            <person name="Cuomo C."/>
            <person name="Forche A."/>
            <person name="Young S."/>
            <person name="Abouelleil A."/>
            <person name="Cao P."/>
            <person name="Chapman S."/>
            <person name="Cusick C."/>
            <person name="Shea T."/>
            <person name="Nusbaum C."/>
            <person name="Birren B."/>
        </authorList>
    </citation>
    <scope>NUCLEOTIDE SEQUENCE [LARGE SCALE GENOMIC DNA]</scope>
    <source>
        <strain evidence="3 5">Ckrusei653</strain>
    </source>
</reference>